<evidence type="ECO:0000313" key="1">
    <source>
        <dbReference type="EMBL" id="KAH7293904.1"/>
    </source>
</evidence>
<gene>
    <name evidence="1" type="ORF">KP509_28G047500</name>
</gene>
<accession>A0A8T2RDN5</accession>
<evidence type="ECO:0000313" key="2">
    <source>
        <dbReference type="Proteomes" id="UP000825935"/>
    </source>
</evidence>
<keyword evidence="2" id="KW-1185">Reference proteome</keyword>
<name>A0A8T2RDN5_CERRI</name>
<dbReference type="Proteomes" id="UP000825935">
    <property type="component" value="Chromosome 28"/>
</dbReference>
<sequence>MVFLSRDSRPRLALARGENCSASSLSFQARFENHDLTSYKSHYSKRNPGHCSLTTYESRRKSVLVGNHASPNYSICSALPYYDRP</sequence>
<comment type="caution">
    <text evidence="1">The sequence shown here is derived from an EMBL/GenBank/DDBJ whole genome shotgun (WGS) entry which is preliminary data.</text>
</comment>
<dbReference type="EMBL" id="CM035433">
    <property type="protein sequence ID" value="KAH7293904.1"/>
    <property type="molecule type" value="Genomic_DNA"/>
</dbReference>
<proteinExistence type="predicted"/>
<organism evidence="1 2">
    <name type="scientific">Ceratopteris richardii</name>
    <name type="common">Triangle waterfern</name>
    <dbReference type="NCBI Taxonomy" id="49495"/>
    <lineage>
        <taxon>Eukaryota</taxon>
        <taxon>Viridiplantae</taxon>
        <taxon>Streptophyta</taxon>
        <taxon>Embryophyta</taxon>
        <taxon>Tracheophyta</taxon>
        <taxon>Polypodiopsida</taxon>
        <taxon>Polypodiidae</taxon>
        <taxon>Polypodiales</taxon>
        <taxon>Pteridineae</taxon>
        <taxon>Pteridaceae</taxon>
        <taxon>Parkerioideae</taxon>
        <taxon>Ceratopteris</taxon>
    </lineage>
</organism>
<reference evidence="1" key="1">
    <citation type="submission" date="2021-08" db="EMBL/GenBank/DDBJ databases">
        <title>WGS assembly of Ceratopteris richardii.</title>
        <authorList>
            <person name="Marchant D.B."/>
            <person name="Chen G."/>
            <person name="Jenkins J."/>
            <person name="Shu S."/>
            <person name="Leebens-Mack J."/>
            <person name="Grimwood J."/>
            <person name="Schmutz J."/>
            <person name="Soltis P."/>
            <person name="Soltis D."/>
            <person name="Chen Z.-H."/>
        </authorList>
    </citation>
    <scope>NUCLEOTIDE SEQUENCE</scope>
    <source>
        <strain evidence="1">Whitten #5841</strain>
        <tissue evidence="1">Leaf</tissue>
    </source>
</reference>
<protein>
    <submittedName>
        <fullName evidence="1">Uncharacterized protein</fullName>
    </submittedName>
</protein>
<dbReference type="AlphaFoldDB" id="A0A8T2RDN5"/>